<feature type="transmembrane region" description="Helical" evidence="6">
    <location>
        <begin position="87"/>
        <end position="105"/>
    </location>
</feature>
<evidence type="ECO:0000256" key="4">
    <source>
        <dbReference type="ARBA" id="ARBA00022989"/>
    </source>
</evidence>
<comment type="subcellular location">
    <subcellularLocation>
        <location evidence="1">Cell membrane</location>
        <topology evidence="1">Multi-pass membrane protein</topology>
    </subcellularLocation>
</comment>
<evidence type="ECO:0000313" key="8">
    <source>
        <dbReference type="Proteomes" id="UP000494252"/>
    </source>
</evidence>
<feature type="transmembrane region" description="Helical" evidence="6">
    <location>
        <begin position="302"/>
        <end position="320"/>
    </location>
</feature>
<dbReference type="EMBL" id="CADIKI010000010">
    <property type="protein sequence ID" value="CAB3794734.1"/>
    <property type="molecule type" value="Genomic_DNA"/>
</dbReference>
<feature type="transmembrane region" description="Helical" evidence="6">
    <location>
        <begin position="20"/>
        <end position="38"/>
    </location>
</feature>
<evidence type="ECO:0000256" key="2">
    <source>
        <dbReference type="ARBA" id="ARBA00022475"/>
    </source>
</evidence>
<feature type="transmembrane region" description="Helical" evidence="6">
    <location>
        <begin position="268"/>
        <end position="290"/>
    </location>
</feature>
<dbReference type="RefSeq" id="WP_175161825.1">
    <property type="nucleotide sequence ID" value="NZ_CADIKI010000010.1"/>
</dbReference>
<evidence type="ECO:0000256" key="6">
    <source>
        <dbReference type="SAM" id="Phobius"/>
    </source>
</evidence>
<evidence type="ECO:0000256" key="1">
    <source>
        <dbReference type="ARBA" id="ARBA00004651"/>
    </source>
</evidence>
<feature type="transmembrane region" description="Helical" evidence="6">
    <location>
        <begin position="185"/>
        <end position="205"/>
    </location>
</feature>
<feature type="transmembrane region" description="Helical" evidence="6">
    <location>
        <begin position="228"/>
        <end position="248"/>
    </location>
</feature>
<dbReference type="Proteomes" id="UP000494252">
    <property type="component" value="Unassembled WGS sequence"/>
</dbReference>
<dbReference type="PANTHER" id="PTHR30250">
    <property type="entry name" value="PST FAMILY PREDICTED COLANIC ACID TRANSPORTER"/>
    <property type="match status" value="1"/>
</dbReference>
<feature type="transmembrane region" description="Helical" evidence="6">
    <location>
        <begin position="332"/>
        <end position="352"/>
    </location>
</feature>
<dbReference type="AlphaFoldDB" id="A0A6J5G979"/>
<accession>A0A6J5G979</accession>
<dbReference type="GO" id="GO:0005886">
    <property type="term" value="C:plasma membrane"/>
    <property type="evidence" value="ECO:0007669"/>
    <property type="project" value="UniProtKB-SubCell"/>
</dbReference>
<keyword evidence="8" id="KW-1185">Reference proteome</keyword>
<organism evidence="7 8">
    <name type="scientific">Paraburkholderia fynbosensis</name>
    <dbReference type="NCBI Taxonomy" id="1200993"/>
    <lineage>
        <taxon>Bacteria</taxon>
        <taxon>Pseudomonadati</taxon>
        <taxon>Pseudomonadota</taxon>
        <taxon>Betaproteobacteria</taxon>
        <taxon>Burkholderiales</taxon>
        <taxon>Burkholderiaceae</taxon>
        <taxon>Paraburkholderia</taxon>
    </lineage>
</organism>
<keyword evidence="3 6" id="KW-0812">Transmembrane</keyword>
<name>A0A6J5G979_9BURK</name>
<evidence type="ECO:0008006" key="9">
    <source>
        <dbReference type="Google" id="ProtNLM"/>
    </source>
</evidence>
<evidence type="ECO:0000256" key="5">
    <source>
        <dbReference type="ARBA" id="ARBA00023136"/>
    </source>
</evidence>
<feature type="transmembrane region" description="Helical" evidence="6">
    <location>
        <begin position="117"/>
        <end position="139"/>
    </location>
</feature>
<keyword evidence="4 6" id="KW-1133">Transmembrane helix</keyword>
<evidence type="ECO:0000313" key="7">
    <source>
        <dbReference type="EMBL" id="CAB3794734.1"/>
    </source>
</evidence>
<proteinExistence type="predicted"/>
<evidence type="ECO:0000256" key="3">
    <source>
        <dbReference type="ARBA" id="ARBA00022692"/>
    </source>
</evidence>
<dbReference type="PANTHER" id="PTHR30250:SF11">
    <property type="entry name" value="O-ANTIGEN TRANSPORTER-RELATED"/>
    <property type="match status" value="1"/>
</dbReference>
<reference evidence="7 8" key="1">
    <citation type="submission" date="2020-04" db="EMBL/GenBank/DDBJ databases">
        <authorList>
            <person name="De Canck E."/>
        </authorList>
    </citation>
    <scope>NUCLEOTIDE SEQUENCE [LARGE SCALE GENOMIC DNA]</scope>
    <source>
        <strain evidence="7 8">LMG 27177</strain>
    </source>
</reference>
<feature type="transmembrane region" description="Helical" evidence="6">
    <location>
        <begin position="145"/>
        <end position="165"/>
    </location>
</feature>
<keyword evidence="5 6" id="KW-0472">Membrane</keyword>
<feature type="transmembrane region" description="Helical" evidence="6">
    <location>
        <begin position="358"/>
        <end position="377"/>
    </location>
</feature>
<sequence length="385" mass="42282">MLAIAVVVEKRFGVSAYGEFSVSFSIALAVSAFAFGWLNQAVSRFSNGKDDLLASAPRIFWSGWLRCALAVMLIAAAISVIRADHGLALLCGAVACCQGFHSMVISMHQARFDSRSYFGLEAFRGVCICVGTLGCGAALQNGVIGLVLGLLLGMLVNTSVVRYSASAFRNGTRERGERSGHLQQIFRYGWPVSIWLSLSLATPFIDRMVLTHIADGVTMGRYAYEFDIVFRAFTFLLLPVTISMQPLVFQAYAQGDLKKVTGLMKRSLIIQLCAGLVFSLIFHVAIFQILPMLGVALNIDSSSYWVICFAALTWQMALICHKLLECEKQILLMVKIFFVCYFFVTLLSSMYLFRVFGIGGFALASVLGGLVYCVTSLKFGNRRTP</sequence>
<protein>
    <recommendedName>
        <fullName evidence="9">Polysaccharide biosynthesis protein C-terminal domain-containing protein</fullName>
    </recommendedName>
</protein>
<feature type="transmembrane region" description="Helical" evidence="6">
    <location>
        <begin position="59"/>
        <end position="81"/>
    </location>
</feature>
<gene>
    <name evidence="7" type="ORF">LMG27177_03734</name>
</gene>
<dbReference type="InterPro" id="IPR050833">
    <property type="entry name" value="Poly_Biosynth_Transport"/>
</dbReference>
<keyword evidence="2" id="KW-1003">Cell membrane</keyword>